<gene>
    <name evidence="4" type="ORF">ACFSXZ_31975</name>
</gene>
<dbReference type="EMBL" id="JBHUKR010000021">
    <property type="protein sequence ID" value="MFD2420959.1"/>
    <property type="molecule type" value="Genomic_DNA"/>
</dbReference>
<evidence type="ECO:0000256" key="2">
    <source>
        <dbReference type="RuleBase" id="RU003750"/>
    </source>
</evidence>
<dbReference type="EC" id="2.7.8.-" evidence="4"/>
<reference evidence="5" key="1">
    <citation type="journal article" date="2019" name="Int. J. Syst. Evol. Microbiol.">
        <title>The Global Catalogue of Microorganisms (GCM) 10K type strain sequencing project: providing services to taxonomists for standard genome sequencing and annotation.</title>
        <authorList>
            <consortium name="The Broad Institute Genomics Platform"/>
            <consortium name="The Broad Institute Genome Sequencing Center for Infectious Disease"/>
            <person name="Wu L."/>
            <person name="Ma J."/>
        </authorList>
    </citation>
    <scope>NUCLEOTIDE SEQUENCE [LARGE SCALE GENOMIC DNA]</scope>
    <source>
        <strain evidence="5">CGMCC 4.7645</strain>
    </source>
</reference>
<keyword evidence="3" id="KW-1133">Transmembrane helix</keyword>
<evidence type="ECO:0000313" key="4">
    <source>
        <dbReference type="EMBL" id="MFD2420959.1"/>
    </source>
</evidence>
<feature type="transmembrane region" description="Helical" evidence="3">
    <location>
        <begin position="6"/>
        <end position="28"/>
    </location>
</feature>
<feature type="transmembrane region" description="Helical" evidence="3">
    <location>
        <begin position="104"/>
        <end position="126"/>
    </location>
</feature>
<name>A0ABW5G3M1_9PSEU</name>
<dbReference type="Gene3D" id="1.20.120.1760">
    <property type="match status" value="1"/>
</dbReference>
<keyword evidence="5" id="KW-1185">Reference proteome</keyword>
<dbReference type="Pfam" id="PF01066">
    <property type="entry name" value="CDP-OH_P_transf"/>
    <property type="match status" value="1"/>
</dbReference>
<dbReference type="InterPro" id="IPR048254">
    <property type="entry name" value="CDP_ALCOHOL_P_TRANSF_CS"/>
</dbReference>
<accession>A0ABW5G3M1</accession>
<evidence type="ECO:0000256" key="3">
    <source>
        <dbReference type="SAM" id="Phobius"/>
    </source>
</evidence>
<keyword evidence="1 2" id="KW-0808">Transferase</keyword>
<protein>
    <submittedName>
        <fullName evidence="4">CDP-alcohol phosphatidyltransferase family protein</fullName>
        <ecNumber evidence="4">2.7.8.-</ecNumber>
    </submittedName>
</protein>
<organism evidence="4 5">
    <name type="scientific">Amycolatopsis pigmentata</name>
    <dbReference type="NCBI Taxonomy" id="450801"/>
    <lineage>
        <taxon>Bacteria</taxon>
        <taxon>Bacillati</taxon>
        <taxon>Actinomycetota</taxon>
        <taxon>Actinomycetes</taxon>
        <taxon>Pseudonocardiales</taxon>
        <taxon>Pseudonocardiaceae</taxon>
        <taxon>Amycolatopsis</taxon>
    </lineage>
</organism>
<keyword evidence="3" id="KW-0472">Membrane</keyword>
<sequence>MLGPGAPGWIAGVAYIVALWLVLSIALHRAEIRSFRPADHVTLARAVLTGGVVALVADRATSGAAFVALVSVALALDSVDGLVARRTGTASPFGARFDMEVDAFLILVLSVQVAMSLGMALGWWTLTIGLMRYAFVAAARPMPWLRAPLPPSMARKTVAAAQGILLGVAGFGPVPHLVAITLAALALASLCWSFGRDIRWLWLRRPSSAIVPLGQSRGGHDDFGGTVRSAA</sequence>
<evidence type="ECO:0000256" key="1">
    <source>
        <dbReference type="ARBA" id="ARBA00022679"/>
    </source>
</evidence>
<comment type="caution">
    <text evidence="4">The sequence shown here is derived from an EMBL/GenBank/DDBJ whole genome shotgun (WGS) entry which is preliminary data.</text>
</comment>
<dbReference type="PROSITE" id="PS00379">
    <property type="entry name" value="CDP_ALCOHOL_P_TRANSF"/>
    <property type="match status" value="1"/>
</dbReference>
<dbReference type="Proteomes" id="UP001597417">
    <property type="component" value="Unassembled WGS sequence"/>
</dbReference>
<dbReference type="GO" id="GO:0016740">
    <property type="term" value="F:transferase activity"/>
    <property type="evidence" value="ECO:0007669"/>
    <property type="project" value="UniProtKB-KW"/>
</dbReference>
<feature type="transmembrane region" description="Helical" evidence="3">
    <location>
        <begin position="174"/>
        <end position="195"/>
    </location>
</feature>
<dbReference type="InterPro" id="IPR043130">
    <property type="entry name" value="CDP-OH_PTrfase_TM_dom"/>
</dbReference>
<proteinExistence type="inferred from homology"/>
<evidence type="ECO:0000313" key="5">
    <source>
        <dbReference type="Proteomes" id="UP001597417"/>
    </source>
</evidence>
<dbReference type="RefSeq" id="WP_378270074.1">
    <property type="nucleotide sequence ID" value="NZ_JBHUKR010000021.1"/>
</dbReference>
<comment type="similarity">
    <text evidence="2">Belongs to the CDP-alcohol phosphatidyltransferase class-I family.</text>
</comment>
<keyword evidence="3" id="KW-0812">Transmembrane</keyword>
<dbReference type="InterPro" id="IPR000462">
    <property type="entry name" value="CDP-OH_P_trans"/>
</dbReference>